<dbReference type="Proteomes" id="UP000752292">
    <property type="component" value="Unassembled WGS sequence"/>
</dbReference>
<dbReference type="GO" id="GO:0106408">
    <property type="term" value="F:diadenylate cyclase activity"/>
    <property type="evidence" value="ECO:0007669"/>
    <property type="project" value="UniProtKB-EC"/>
</dbReference>
<dbReference type="AlphaFoldDB" id="A0A932ZUR9"/>
<dbReference type="PANTHER" id="PTHR34185:SF1">
    <property type="entry name" value="DIADENYLATE CYCLASE"/>
    <property type="match status" value="1"/>
</dbReference>
<organism evidence="7 8">
    <name type="scientific">Tectimicrobiota bacterium</name>
    <dbReference type="NCBI Taxonomy" id="2528274"/>
    <lineage>
        <taxon>Bacteria</taxon>
        <taxon>Pseudomonadati</taxon>
        <taxon>Nitrospinota/Tectimicrobiota group</taxon>
        <taxon>Candidatus Tectimicrobiota</taxon>
    </lineage>
</organism>
<keyword evidence="5" id="KW-0067">ATP-binding</keyword>
<keyword evidence="2" id="KW-0808">Transferase</keyword>
<dbReference type="HAMAP" id="MF_00840">
    <property type="entry name" value="DacZ"/>
    <property type="match status" value="1"/>
</dbReference>
<dbReference type="InterPro" id="IPR003390">
    <property type="entry name" value="DNA_integrity_scan_DisA_N"/>
</dbReference>
<dbReference type="InterPro" id="IPR036888">
    <property type="entry name" value="DNA_integrity_DisA_N_sf"/>
</dbReference>
<dbReference type="Pfam" id="PF21755">
    <property type="entry name" value="DacZ_P"/>
    <property type="match status" value="1"/>
</dbReference>
<evidence type="ECO:0000256" key="4">
    <source>
        <dbReference type="ARBA" id="ARBA00022741"/>
    </source>
</evidence>
<proteinExistence type="inferred from homology"/>
<gene>
    <name evidence="7" type="ORF">HY618_05925</name>
</gene>
<dbReference type="EMBL" id="JACQRX010000260">
    <property type="protein sequence ID" value="MBI4251981.1"/>
    <property type="molecule type" value="Genomic_DNA"/>
</dbReference>
<dbReference type="PANTHER" id="PTHR34185">
    <property type="entry name" value="DIADENYLATE CYCLASE"/>
    <property type="match status" value="1"/>
</dbReference>
<dbReference type="InterPro" id="IPR048544">
    <property type="entry name" value="DacZ_P"/>
</dbReference>
<evidence type="ECO:0000256" key="1">
    <source>
        <dbReference type="ARBA" id="ARBA00000877"/>
    </source>
</evidence>
<evidence type="ECO:0000256" key="5">
    <source>
        <dbReference type="ARBA" id="ARBA00022840"/>
    </source>
</evidence>
<dbReference type="SUPFAM" id="SSF143597">
    <property type="entry name" value="YojJ-like"/>
    <property type="match status" value="1"/>
</dbReference>
<evidence type="ECO:0000256" key="3">
    <source>
        <dbReference type="ARBA" id="ARBA00022695"/>
    </source>
</evidence>
<dbReference type="GO" id="GO:0005524">
    <property type="term" value="F:ATP binding"/>
    <property type="evidence" value="ECO:0007669"/>
    <property type="project" value="UniProtKB-KW"/>
</dbReference>
<comment type="catalytic activity">
    <reaction evidence="1">
        <text>2 ATP = 3',3'-c-di-AMP + 2 diphosphate</text>
        <dbReference type="Rhea" id="RHEA:35655"/>
        <dbReference type="ChEBI" id="CHEBI:30616"/>
        <dbReference type="ChEBI" id="CHEBI:33019"/>
        <dbReference type="ChEBI" id="CHEBI:71500"/>
        <dbReference type="EC" id="2.7.7.85"/>
    </reaction>
</comment>
<protein>
    <submittedName>
        <fullName evidence="7">DNA integrity scanning protein DisA nucleotide-binding domain protein</fullName>
    </submittedName>
</protein>
<evidence type="ECO:0000259" key="6">
    <source>
        <dbReference type="PROSITE" id="PS51794"/>
    </source>
</evidence>
<dbReference type="Pfam" id="PF02457">
    <property type="entry name" value="DAC"/>
    <property type="match status" value="1"/>
</dbReference>
<dbReference type="InterPro" id="IPR014499">
    <property type="entry name" value="DAC_DacZ"/>
</dbReference>
<reference evidence="7" key="1">
    <citation type="submission" date="2020-07" db="EMBL/GenBank/DDBJ databases">
        <title>Huge and variable diversity of episymbiotic CPR bacteria and DPANN archaea in groundwater ecosystems.</title>
        <authorList>
            <person name="He C.Y."/>
            <person name="Keren R."/>
            <person name="Whittaker M."/>
            <person name="Farag I.F."/>
            <person name="Doudna J."/>
            <person name="Cate J.H.D."/>
            <person name="Banfield J.F."/>
        </authorList>
    </citation>
    <scope>NUCLEOTIDE SEQUENCE</scope>
    <source>
        <strain evidence="7">NC_groundwater_1370_Ag_S-0.2um_69_93</strain>
    </source>
</reference>
<evidence type="ECO:0000256" key="2">
    <source>
        <dbReference type="ARBA" id="ARBA00022679"/>
    </source>
</evidence>
<feature type="domain" description="DAC" evidence="6">
    <location>
        <begin position="136"/>
        <end position="293"/>
    </location>
</feature>
<evidence type="ECO:0000313" key="7">
    <source>
        <dbReference type="EMBL" id="MBI4251981.1"/>
    </source>
</evidence>
<dbReference type="PROSITE" id="PS51794">
    <property type="entry name" value="DAC"/>
    <property type="match status" value="1"/>
</dbReference>
<dbReference type="Gene3D" id="3.40.1700.10">
    <property type="entry name" value="DNA integrity scanning protein, DisA, N-terminal domain"/>
    <property type="match status" value="1"/>
</dbReference>
<dbReference type="GO" id="GO:0004016">
    <property type="term" value="F:adenylate cyclase activity"/>
    <property type="evidence" value="ECO:0007669"/>
    <property type="project" value="TreeGrafter"/>
</dbReference>
<evidence type="ECO:0000313" key="8">
    <source>
        <dbReference type="Proteomes" id="UP000752292"/>
    </source>
</evidence>
<keyword evidence="4" id="KW-0547">Nucleotide-binding</keyword>
<dbReference type="InterPro" id="IPR050338">
    <property type="entry name" value="DisA"/>
</dbReference>
<name>A0A932ZUR9_UNCTE</name>
<keyword evidence="3" id="KW-0548">Nucleotidyltransferase</keyword>
<accession>A0A932ZUR9</accession>
<comment type="caution">
    <text evidence="7">The sequence shown here is derived from an EMBL/GenBank/DDBJ whole genome shotgun (WGS) entry which is preliminary data.</text>
</comment>
<sequence length="307" mass="32968">MSQSEAAEATVLNASLLEAAGRICAQIGARALFVHADALKGLEQLEQLPREVERHVTTCSAELHEALVGRGCRAIRLPDLALGRLDIIKMGVLIALSEGSITKQDTIVCLSGLAENGQIDTLMVFRLDREKEMFQTSEVPNAVDGIDPKVFETVLSLSLELASEGREGKPRGALLVLGDHELVLQYSRQLVINPFHGYPEEQRNILDPTLRETIKEFSAIDGAFVIRGDGVIEAAGRHLNAAPRADLPLGLGSRHMAASGITEVSAATSFAVSESTGTVSVFKDGKILMQISKSQPAQPARKKKKGS</sequence>